<evidence type="ECO:0000256" key="1">
    <source>
        <dbReference type="ARBA" id="ARBA00004651"/>
    </source>
</evidence>
<evidence type="ECO:0000256" key="8">
    <source>
        <dbReference type="SAM" id="Phobius"/>
    </source>
</evidence>
<name>A0A1J5U1B1_9ARCH</name>
<keyword evidence="4 8" id="KW-0812">Transmembrane</keyword>
<comment type="caution">
    <text evidence="9">The sequence shown here is derived from an EMBL/GenBank/DDBJ whole genome shotgun (WGS) entry which is preliminary data.</text>
</comment>
<feature type="transmembrane region" description="Helical" evidence="8">
    <location>
        <begin position="244"/>
        <end position="266"/>
    </location>
</feature>
<dbReference type="AlphaFoldDB" id="A0A1J5U1B1"/>
<dbReference type="InterPro" id="IPR019127">
    <property type="entry name" value="Exosortase"/>
</dbReference>
<evidence type="ECO:0000313" key="9">
    <source>
        <dbReference type="EMBL" id="OIR22557.1"/>
    </source>
</evidence>
<feature type="transmembrane region" description="Helical" evidence="8">
    <location>
        <begin position="41"/>
        <end position="59"/>
    </location>
</feature>
<dbReference type="NCBIfam" id="TIGR04178">
    <property type="entry name" value="exo_archaeo"/>
    <property type="match status" value="1"/>
</dbReference>
<reference evidence="9 10" key="1">
    <citation type="submission" date="2016-08" db="EMBL/GenBank/DDBJ databases">
        <title>New Insights into Marine Group III Euryarchaeota, from dark to light.</title>
        <authorList>
            <person name="Haro-Moreno J.M."/>
            <person name="Rodriguez-Valera F."/>
            <person name="Lopez-Garcia P."/>
            <person name="Moreira D."/>
            <person name="Martin-Cuadrado A.B."/>
        </authorList>
    </citation>
    <scope>NUCLEOTIDE SEQUENCE [LARGE SCALE GENOMIC DNA]</scope>
    <source>
        <strain evidence="9">CG-Epi2</strain>
    </source>
</reference>
<accession>A0A1J5U1B1</accession>
<dbReference type="GO" id="GO:0006508">
    <property type="term" value="P:proteolysis"/>
    <property type="evidence" value="ECO:0007669"/>
    <property type="project" value="UniProtKB-KW"/>
</dbReference>
<keyword evidence="2" id="KW-1003">Cell membrane</keyword>
<proteinExistence type="predicted"/>
<feature type="transmembrane region" description="Helical" evidence="8">
    <location>
        <begin position="207"/>
        <end position="224"/>
    </location>
</feature>
<dbReference type="InterPro" id="IPR026392">
    <property type="entry name" value="Exo/Archaeosortase_dom"/>
</dbReference>
<sequence>MSDNNESKKLDLLTRDEILRGIVFIFSLTLIFISFSSTDFTFGILSLLVSIFFFVILFWKGPIAVEPTYLLERYSDNFAYYLDKGELYLCNSFNATKKSEKVLVSVGYNFCLVMFFVVPIDLFFQEWTEDPNSLLLYQQFLTWVIYVIESAFGIGVTISGEYSTRLVYDDMIDFDIVSECTGLHETLFLSLLILCFRGVKPIVRVKWAIYAIIFIFIENLIRIISGYPLIHKFGVSTWETFHYFWWHTGQYALIMSLFVLWIMVVAGNPKNKSIKINFVE</sequence>
<evidence type="ECO:0000256" key="2">
    <source>
        <dbReference type="ARBA" id="ARBA00022475"/>
    </source>
</evidence>
<feature type="transmembrane region" description="Helical" evidence="8">
    <location>
        <begin position="140"/>
        <end position="158"/>
    </location>
</feature>
<keyword evidence="6 8" id="KW-1133">Transmembrane helix</keyword>
<evidence type="ECO:0000313" key="10">
    <source>
        <dbReference type="Proteomes" id="UP000183615"/>
    </source>
</evidence>
<evidence type="ECO:0000256" key="6">
    <source>
        <dbReference type="ARBA" id="ARBA00022989"/>
    </source>
</evidence>
<evidence type="ECO:0008006" key="11">
    <source>
        <dbReference type="Google" id="ProtNLM"/>
    </source>
</evidence>
<feature type="transmembrane region" description="Helical" evidence="8">
    <location>
        <begin position="102"/>
        <end position="120"/>
    </location>
</feature>
<evidence type="ECO:0000256" key="4">
    <source>
        <dbReference type="ARBA" id="ARBA00022692"/>
    </source>
</evidence>
<feature type="transmembrane region" description="Helical" evidence="8">
    <location>
        <begin position="18"/>
        <end position="35"/>
    </location>
</feature>
<protein>
    <recommendedName>
        <fullName evidence="11">Exosortase/archaeosortase family protein</fullName>
    </recommendedName>
</protein>
<comment type="subcellular location">
    <subcellularLocation>
        <location evidence="1">Cell membrane</location>
        <topology evidence="1">Multi-pass membrane protein</topology>
    </subcellularLocation>
</comment>
<keyword evidence="3" id="KW-0645">Protease</keyword>
<organism evidence="9 10">
    <name type="scientific">Marine Group III euryarchaeote CG-Epi2</name>
    <dbReference type="NCBI Taxonomy" id="1888996"/>
    <lineage>
        <taxon>Archaea</taxon>
        <taxon>Methanobacteriati</taxon>
        <taxon>Thermoplasmatota</taxon>
        <taxon>Thermoplasmata</taxon>
        <taxon>Candidatus Thermoprofundales</taxon>
    </lineage>
</organism>
<dbReference type="GO" id="GO:0005886">
    <property type="term" value="C:plasma membrane"/>
    <property type="evidence" value="ECO:0007669"/>
    <property type="project" value="UniProtKB-SubCell"/>
</dbReference>
<dbReference type="GO" id="GO:0008233">
    <property type="term" value="F:peptidase activity"/>
    <property type="evidence" value="ECO:0007669"/>
    <property type="project" value="UniProtKB-KW"/>
</dbReference>
<keyword evidence="5" id="KW-0378">Hydrolase</keyword>
<evidence type="ECO:0000256" key="7">
    <source>
        <dbReference type="ARBA" id="ARBA00023136"/>
    </source>
</evidence>
<keyword evidence="7 8" id="KW-0472">Membrane</keyword>
<evidence type="ECO:0000256" key="5">
    <source>
        <dbReference type="ARBA" id="ARBA00022801"/>
    </source>
</evidence>
<gene>
    <name evidence="9" type="ORF">BET99_00805</name>
</gene>
<dbReference type="Pfam" id="PF09721">
    <property type="entry name" value="Exosortase_EpsH"/>
    <property type="match status" value="1"/>
</dbReference>
<evidence type="ECO:0000256" key="3">
    <source>
        <dbReference type="ARBA" id="ARBA00022670"/>
    </source>
</evidence>
<dbReference type="EMBL" id="MIYZ01000012">
    <property type="protein sequence ID" value="OIR22557.1"/>
    <property type="molecule type" value="Genomic_DNA"/>
</dbReference>
<dbReference type="Proteomes" id="UP000183615">
    <property type="component" value="Unassembled WGS sequence"/>
</dbReference>